<dbReference type="EMBL" id="JABZGT010000147">
    <property type="protein sequence ID" value="MBF4809195.1"/>
    <property type="molecule type" value="Genomic_DNA"/>
</dbReference>
<comment type="subcellular location">
    <subcellularLocation>
        <location evidence="6">Cell membrane</location>
        <topology evidence="6">Multi-pass membrane protein</topology>
    </subcellularLocation>
    <subcellularLocation>
        <location evidence="1">Membrane</location>
        <topology evidence="1">Multi-pass membrane protein</topology>
    </subcellularLocation>
</comment>
<evidence type="ECO:0000256" key="1">
    <source>
        <dbReference type="ARBA" id="ARBA00004141"/>
    </source>
</evidence>
<feature type="transmembrane region" description="Helical" evidence="7">
    <location>
        <begin position="55"/>
        <end position="79"/>
    </location>
</feature>
<proteinExistence type="inferred from homology"/>
<feature type="transmembrane region" description="Helical" evidence="7">
    <location>
        <begin position="219"/>
        <end position="241"/>
    </location>
</feature>
<keyword evidence="4 7" id="KW-1133">Transmembrane helix</keyword>
<feature type="transmembrane region" description="Helical" evidence="7">
    <location>
        <begin position="194"/>
        <end position="212"/>
    </location>
</feature>
<name>A0A930YQT8_9ACTN</name>
<dbReference type="Pfam" id="PF00950">
    <property type="entry name" value="ABC-3"/>
    <property type="match status" value="1"/>
</dbReference>
<dbReference type="PANTHER" id="PTHR30477">
    <property type="entry name" value="ABC-TRANSPORTER METAL-BINDING PROTEIN"/>
    <property type="match status" value="1"/>
</dbReference>
<organism evidence="8 9">
    <name type="scientific">Lancefieldella parvula</name>
    <dbReference type="NCBI Taxonomy" id="1382"/>
    <lineage>
        <taxon>Bacteria</taxon>
        <taxon>Bacillati</taxon>
        <taxon>Actinomycetota</taxon>
        <taxon>Coriobacteriia</taxon>
        <taxon>Coriobacteriales</taxon>
        <taxon>Atopobiaceae</taxon>
        <taxon>Lancefieldella</taxon>
    </lineage>
</organism>
<evidence type="ECO:0000313" key="9">
    <source>
        <dbReference type="Proteomes" id="UP000772566"/>
    </source>
</evidence>
<protein>
    <submittedName>
        <fullName evidence="8">Metal ABC transporter permease</fullName>
    </submittedName>
</protein>
<dbReference type="CDD" id="cd06550">
    <property type="entry name" value="TM_ABC_iron-siderophores_like"/>
    <property type="match status" value="1"/>
</dbReference>
<evidence type="ECO:0000256" key="6">
    <source>
        <dbReference type="RuleBase" id="RU003943"/>
    </source>
</evidence>
<keyword evidence="3 6" id="KW-0812">Transmembrane</keyword>
<dbReference type="Gene3D" id="1.10.3470.10">
    <property type="entry name" value="ABC transporter involved in vitamin B12 uptake, BtuC"/>
    <property type="match status" value="1"/>
</dbReference>
<feature type="transmembrane region" description="Helical" evidence="7">
    <location>
        <begin position="133"/>
        <end position="149"/>
    </location>
</feature>
<comment type="caution">
    <text evidence="8">The sequence shown here is derived from an EMBL/GenBank/DDBJ whole genome shotgun (WGS) entry which is preliminary data.</text>
</comment>
<evidence type="ECO:0000256" key="7">
    <source>
        <dbReference type="SAM" id="Phobius"/>
    </source>
</evidence>
<evidence type="ECO:0000256" key="5">
    <source>
        <dbReference type="ARBA" id="ARBA00023136"/>
    </source>
</evidence>
<evidence type="ECO:0000256" key="2">
    <source>
        <dbReference type="ARBA" id="ARBA00008034"/>
    </source>
</evidence>
<feature type="transmembrane region" description="Helical" evidence="7">
    <location>
        <begin position="169"/>
        <end position="188"/>
    </location>
</feature>
<dbReference type="GO" id="GO:0071281">
    <property type="term" value="P:cellular response to iron ion"/>
    <property type="evidence" value="ECO:0007669"/>
    <property type="project" value="UniProtKB-ARBA"/>
</dbReference>
<sequence length="278" mass="29613">MPEVDILQYAFMQRALITGIATAIVCGLLSCWITHMGWSLMGDAISHSILPGVVIAHLLGLPYLVGALVFALITVVLVGQVKKSQIVRPDTAIGIVFTTFFALGTVLISKVPSQINLSHILFGNLLGVTTPDMLQVICIGLPIAILLILKNKDLTLLSFDPTQVQAIGLSTKTLTSFLLVALALAIVISLQAVGVILSVSLLIVPGACARLLTNQMRHMLWISPLIATVSVLIGITGSYYLDASSGGMIGLTLGVVFCIIFILKSLPRFTFGHILDKN</sequence>
<comment type="similarity">
    <text evidence="2 6">Belongs to the ABC-3 integral membrane protein family.</text>
</comment>
<dbReference type="Proteomes" id="UP000772566">
    <property type="component" value="Unassembled WGS sequence"/>
</dbReference>
<dbReference type="GO" id="GO:0043190">
    <property type="term" value="C:ATP-binding cassette (ABC) transporter complex"/>
    <property type="evidence" value="ECO:0007669"/>
    <property type="project" value="InterPro"/>
</dbReference>
<gene>
    <name evidence="8" type="ORF">HXK23_03090</name>
</gene>
<feature type="transmembrane region" description="Helical" evidence="7">
    <location>
        <begin position="247"/>
        <end position="266"/>
    </location>
</feature>
<dbReference type="GO" id="GO:0010043">
    <property type="term" value="P:response to zinc ion"/>
    <property type="evidence" value="ECO:0007669"/>
    <property type="project" value="TreeGrafter"/>
</dbReference>
<dbReference type="InterPro" id="IPR001626">
    <property type="entry name" value="ABC_TroCD"/>
</dbReference>
<feature type="transmembrane region" description="Helical" evidence="7">
    <location>
        <begin position="91"/>
        <end position="113"/>
    </location>
</feature>
<accession>A0A930YQT8</accession>
<dbReference type="InterPro" id="IPR037294">
    <property type="entry name" value="ABC_BtuC-like"/>
</dbReference>
<keyword evidence="6" id="KW-0813">Transport</keyword>
<dbReference type="SUPFAM" id="SSF81345">
    <property type="entry name" value="ABC transporter involved in vitamin B12 uptake, BtuC"/>
    <property type="match status" value="1"/>
</dbReference>
<dbReference type="FunFam" id="1.10.3470.10:FF:000003">
    <property type="entry name" value="Iron ABC transporter permease SitD"/>
    <property type="match status" value="1"/>
</dbReference>
<evidence type="ECO:0000313" key="8">
    <source>
        <dbReference type="EMBL" id="MBF4809195.1"/>
    </source>
</evidence>
<evidence type="ECO:0000256" key="3">
    <source>
        <dbReference type="ARBA" id="ARBA00022692"/>
    </source>
</evidence>
<evidence type="ECO:0000256" key="4">
    <source>
        <dbReference type="ARBA" id="ARBA00022989"/>
    </source>
</evidence>
<dbReference type="PANTHER" id="PTHR30477:SF13">
    <property type="entry name" value="IRON TRANSPORT SYSTEM MEMBRANE PROTEIN HI_0360-RELATED"/>
    <property type="match status" value="1"/>
</dbReference>
<dbReference type="AlphaFoldDB" id="A0A930YQT8"/>
<reference evidence="8" key="1">
    <citation type="submission" date="2020-04" db="EMBL/GenBank/DDBJ databases">
        <title>Deep metagenomics examines the oral microbiome during advanced dental caries in children, revealing novel taxa and co-occurrences with host molecules.</title>
        <authorList>
            <person name="Baker J.L."/>
            <person name="Morton J.T."/>
            <person name="Dinis M."/>
            <person name="Alvarez R."/>
            <person name="Tran N.C."/>
            <person name="Knight R."/>
            <person name="Edlund A."/>
        </authorList>
    </citation>
    <scope>NUCLEOTIDE SEQUENCE</scope>
    <source>
        <strain evidence="8">JCVI_22A_bin.2</strain>
    </source>
</reference>
<dbReference type="GO" id="GO:0055085">
    <property type="term" value="P:transmembrane transport"/>
    <property type="evidence" value="ECO:0007669"/>
    <property type="project" value="InterPro"/>
</dbReference>
<feature type="transmembrane region" description="Helical" evidence="7">
    <location>
        <begin position="15"/>
        <end position="35"/>
    </location>
</feature>
<keyword evidence="5 7" id="KW-0472">Membrane</keyword>